<dbReference type="EMBL" id="CAKKNE010000001">
    <property type="protein sequence ID" value="CAH0364617.1"/>
    <property type="molecule type" value="Genomic_DNA"/>
</dbReference>
<evidence type="ECO:0000313" key="1">
    <source>
        <dbReference type="EMBL" id="CAH0364617.1"/>
    </source>
</evidence>
<feature type="non-terminal residue" evidence="1">
    <location>
        <position position="1"/>
    </location>
</feature>
<dbReference type="Proteomes" id="UP000789595">
    <property type="component" value="Unassembled WGS sequence"/>
</dbReference>
<evidence type="ECO:0000313" key="2">
    <source>
        <dbReference type="Proteomes" id="UP000789595"/>
    </source>
</evidence>
<organism evidence="1 2">
    <name type="scientific">Pelagomonas calceolata</name>
    <dbReference type="NCBI Taxonomy" id="35677"/>
    <lineage>
        <taxon>Eukaryota</taxon>
        <taxon>Sar</taxon>
        <taxon>Stramenopiles</taxon>
        <taxon>Ochrophyta</taxon>
        <taxon>Pelagophyceae</taxon>
        <taxon>Pelagomonadales</taxon>
        <taxon>Pelagomonadaceae</taxon>
        <taxon>Pelagomonas</taxon>
    </lineage>
</organism>
<accession>A0A8J2S4J0</accession>
<proteinExistence type="predicted"/>
<dbReference type="OrthoDB" id="523511at2759"/>
<keyword evidence="2" id="KW-1185">Reference proteome</keyword>
<sequence length="271" mass="29116">CHTVVSGAPGIIQICLQSGDSRPAMAAIHAAAILLISQAVALHTQHSAALSAPRRHVTRRAFAASCVLAAAPRPATAAGNARDRFVELVQARAPTKEIDDAVDALPAQPAIGSSFARLAKGRWRVVHAPHIKNILGRLLGSRFDVVYDIGVDGDGGPMESNVKYAGFWGEGYLSTRGTWRRDGDRCVLDWRDGWWDPGATQPSSDPADSYAAETIRPMARAGFIPLFATFPVDYLDEDLCVFVFPLFGTRIVAVREGSAIARDLSEIVVTD</sequence>
<dbReference type="AlphaFoldDB" id="A0A8J2S4J0"/>
<reference evidence="1" key="1">
    <citation type="submission" date="2021-11" db="EMBL/GenBank/DDBJ databases">
        <authorList>
            <consortium name="Genoscope - CEA"/>
            <person name="William W."/>
        </authorList>
    </citation>
    <scope>NUCLEOTIDE SEQUENCE</scope>
</reference>
<protein>
    <submittedName>
        <fullName evidence="1">Uncharacterized protein</fullName>
    </submittedName>
</protein>
<gene>
    <name evidence="1" type="ORF">PECAL_1P09880</name>
</gene>
<comment type="caution">
    <text evidence="1">The sequence shown here is derived from an EMBL/GenBank/DDBJ whole genome shotgun (WGS) entry which is preliminary data.</text>
</comment>
<name>A0A8J2S4J0_9STRA</name>